<proteinExistence type="inferred from homology"/>
<organism evidence="11 12">
    <name type="scientific">Tegillarca granosa</name>
    <name type="common">Malaysian cockle</name>
    <name type="synonym">Anadara granosa</name>
    <dbReference type="NCBI Taxonomy" id="220873"/>
    <lineage>
        <taxon>Eukaryota</taxon>
        <taxon>Metazoa</taxon>
        <taxon>Spiralia</taxon>
        <taxon>Lophotrochozoa</taxon>
        <taxon>Mollusca</taxon>
        <taxon>Bivalvia</taxon>
        <taxon>Autobranchia</taxon>
        <taxon>Pteriomorphia</taxon>
        <taxon>Arcoida</taxon>
        <taxon>Arcoidea</taxon>
        <taxon>Arcidae</taxon>
        <taxon>Tegillarca</taxon>
    </lineage>
</organism>
<evidence type="ECO:0000256" key="8">
    <source>
        <dbReference type="ARBA" id="ARBA00049430"/>
    </source>
</evidence>
<dbReference type="PANTHER" id="PTHR43563">
    <property type="entry name" value="AMINE OXIDASE"/>
    <property type="match status" value="1"/>
</dbReference>
<keyword evidence="9" id="KW-0285">Flavoprotein</keyword>
<evidence type="ECO:0000256" key="6">
    <source>
        <dbReference type="ARBA" id="ARBA00048448"/>
    </source>
</evidence>
<dbReference type="SUPFAM" id="SSF54373">
    <property type="entry name" value="FAD-linked reductases, C-terminal domain"/>
    <property type="match status" value="1"/>
</dbReference>
<evidence type="ECO:0000256" key="5">
    <source>
        <dbReference type="ARBA" id="ARBA00045409"/>
    </source>
</evidence>
<comment type="catalytic activity">
    <reaction evidence="7">
        <text>benzylamine + O2 + H2O = benzaldehyde + H2O2 + NH4(+)</text>
        <dbReference type="Rhea" id="RHEA:59424"/>
        <dbReference type="ChEBI" id="CHEBI:15377"/>
        <dbReference type="ChEBI" id="CHEBI:15379"/>
        <dbReference type="ChEBI" id="CHEBI:16240"/>
        <dbReference type="ChEBI" id="CHEBI:17169"/>
        <dbReference type="ChEBI" id="CHEBI:28938"/>
        <dbReference type="ChEBI" id="CHEBI:225238"/>
    </reaction>
    <physiologicalReaction direction="left-to-right" evidence="7">
        <dbReference type="Rhea" id="RHEA:59425"/>
    </physiologicalReaction>
</comment>
<comment type="cofactor">
    <cofactor evidence="1 9">
        <name>FAD</name>
        <dbReference type="ChEBI" id="CHEBI:57692"/>
    </cofactor>
</comment>
<comment type="subcellular location">
    <subcellularLocation>
        <location evidence="2">Mitochondrion outer membrane</location>
        <topology evidence="2">Single-pass type IV membrane protein</topology>
        <orientation evidence="2">Cytoplasmic side</orientation>
    </subcellularLocation>
</comment>
<dbReference type="PANTHER" id="PTHR43563:SF1">
    <property type="entry name" value="AMINE OXIDASE [FLAVIN-CONTAINING] B"/>
    <property type="match status" value="1"/>
</dbReference>
<dbReference type="Pfam" id="PF01593">
    <property type="entry name" value="Amino_oxidase"/>
    <property type="match status" value="1"/>
</dbReference>
<name>A0ABQ9F2M6_TEGGR</name>
<dbReference type="InterPro" id="IPR001613">
    <property type="entry name" value="Flavin_amine_oxidase"/>
</dbReference>
<evidence type="ECO:0000259" key="10">
    <source>
        <dbReference type="Pfam" id="PF01593"/>
    </source>
</evidence>
<sequence length="470" mass="53048">MDPEHGCIDLGGAYVGQKQKRVLKLVKEFGLELYNINEKEKTVLNFRNSWSKFSGVIPPFWNPIKLLDLNHVLRTIDNMAKEIPADAPWKAPKAEEWDAMTMKEFINKICWTSTTKELLRIMIEAVFTVEPWEVSLLYVLWSIGSGGGVEQVVSVEGGAQEMKIIGGTQQLSVKLAEKLGNAVKLSTPVVCIEQTDDNVIVTDLHGNKYKGRFVISAVPQTLLSRITFRPELPPLRQQLIQRIPMGSIIKTNMFYSTAFWREEDMCGTALSDSGPVAACIDDTKPDGSHPSIMGFILADRAREMVSMTAEERKQALCEHYAKAFRSKKFLYPIGYRENNWMAEEYSGGCYTIYTPPGVLTKYGRYLFQPVGKIFFAGTETSTVWSGYIEGAIQAGERAASEVLYEMNLIKKEEVWQEESSFDITSSEPWTIESILPSVTNIFHFVGCIGLSYILYKFYPILLNAIQNWSI</sequence>
<evidence type="ECO:0000313" key="12">
    <source>
        <dbReference type="Proteomes" id="UP001217089"/>
    </source>
</evidence>
<dbReference type="EC" id="1.4.3.-" evidence="9"/>
<reference evidence="11 12" key="1">
    <citation type="submission" date="2022-12" db="EMBL/GenBank/DDBJ databases">
        <title>Chromosome-level genome of Tegillarca granosa.</title>
        <authorList>
            <person name="Kim J."/>
        </authorList>
    </citation>
    <scope>NUCLEOTIDE SEQUENCE [LARGE SCALE GENOMIC DNA]</scope>
    <source>
        <strain evidence="11">Teg-2019</strain>
        <tissue evidence="11">Adductor muscle</tissue>
    </source>
</reference>
<comment type="catalytic activity">
    <reaction evidence="6">
        <text>a secondary aliphatic amine + O2 + H2O = a primary amine + an aldehyde + H2O2</text>
        <dbReference type="Rhea" id="RHEA:26414"/>
        <dbReference type="ChEBI" id="CHEBI:15377"/>
        <dbReference type="ChEBI" id="CHEBI:15379"/>
        <dbReference type="ChEBI" id="CHEBI:16240"/>
        <dbReference type="ChEBI" id="CHEBI:17478"/>
        <dbReference type="ChEBI" id="CHEBI:58855"/>
        <dbReference type="ChEBI" id="CHEBI:65296"/>
        <dbReference type="EC" id="1.4.3.4"/>
    </reaction>
</comment>
<comment type="function">
    <text evidence="5">Catalyzes the oxidative deamination of primary and some secondary amines such as neurotransmitters, and exogenous amines including the tertiary amine, neurotoxin 1-methyl-4-phenyl-1,2,3,6-tetrahydropyridine (MPTP), with concomitant reduction of oxygen to hydrogen peroxide and participates in the metabolism of neuroactive and vasoactive amines in the central nervous system and peripheral tissues. Preferentially degrades benzylamine and phenylethylamine.</text>
</comment>
<protein>
    <recommendedName>
        <fullName evidence="9">Amine oxidase</fullName>
        <ecNumber evidence="9">1.4.3.-</ecNumber>
    </recommendedName>
</protein>
<keyword evidence="4 9" id="KW-0560">Oxidoreductase</keyword>
<comment type="caution">
    <text evidence="11">The sequence shown here is derived from an EMBL/GenBank/DDBJ whole genome shotgun (WGS) entry which is preliminary data.</text>
</comment>
<dbReference type="InterPro" id="IPR036188">
    <property type="entry name" value="FAD/NAD-bd_sf"/>
</dbReference>
<evidence type="ECO:0000256" key="1">
    <source>
        <dbReference type="ARBA" id="ARBA00001974"/>
    </source>
</evidence>
<gene>
    <name evidence="11" type="ORF">KUTeg_012002</name>
</gene>
<evidence type="ECO:0000313" key="11">
    <source>
        <dbReference type="EMBL" id="KAJ8310137.1"/>
    </source>
</evidence>
<evidence type="ECO:0000256" key="3">
    <source>
        <dbReference type="ARBA" id="ARBA00005995"/>
    </source>
</evidence>
<dbReference type="SUPFAM" id="SSF51905">
    <property type="entry name" value="FAD/NAD(P)-binding domain"/>
    <property type="match status" value="1"/>
</dbReference>
<evidence type="ECO:0000256" key="4">
    <source>
        <dbReference type="ARBA" id="ARBA00023002"/>
    </source>
</evidence>
<dbReference type="InterPro" id="IPR050703">
    <property type="entry name" value="Flavin_MAO"/>
</dbReference>
<keyword evidence="12" id="KW-1185">Reference proteome</keyword>
<evidence type="ECO:0000256" key="7">
    <source>
        <dbReference type="ARBA" id="ARBA00049354"/>
    </source>
</evidence>
<keyword evidence="9" id="KW-0274">FAD</keyword>
<comment type="similarity">
    <text evidence="3 9">Belongs to the flavin monoamine oxidase family.</text>
</comment>
<dbReference type="Gene3D" id="3.50.50.60">
    <property type="entry name" value="FAD/NAD(P)-binding domain"/>
    <property type="match status" value="1"/>
</dbReference>
<dbReference type="PRINTS" id="PR00757">
    <property type="entry name" value="AMINEOXDASEF"/>
</dbReference>
<accession>A0ABQ9F2M6</accession>
<dbReference type="EMBL" id="JARBDR010000640">
    <property type="protein sequence ID" value="KAJ8310137.1"/>
    <property type="molecule type" value="Genomic_DNA"/>
</dbReference>
<dbReference type="Gene3D" id="1.10.405.10">
    <property type="entry name" value="Guanine Nucleotide Dissociation Inhibitor, domain 1"/>
    <property type="match status" value="1"/>
</dbReference>
<evidence type="ECO:0000256" key="9">
    <source>
        <dbReference type="RuleBase" id="RU362067"/>
    </source>
</evidence>
<comment type="catalytic activity">
    <reaction evidence="8">
        <text>N-acetylputrescine + O2 + H2O = 4-acetamidobutanal + H2O2 + NH4(+)</text>
        <dbReference type="Rhea" id="RHEA:70283"/>
        <dbReference type="ChEBI" id="CHEBI:7386"/>
        <dbReference type="ChEBI" id="CHEBI:15377"/>
        <dbReference type="ChEBI" id="CHEBI:15379"/>
        <dbReference type="ChEBI" id="CHEBI:16240"/>
        <dbReference type="ChEBI" id="CHEBI:28938"/>
        <dbReference type="ChEBI" id="CHEBI:58263"/>
    </reaction>
    <physiologicalReaction direction="left-to-right" evidence="8">
        <dbReference type="Rhea" id="RHEA:70284"/>
    </physiologicalReaction>
</comment>
<dbReference type="Gene3D" id="3.90.660.10">
    <property type="match status" value="1"/>
</dbReference>
<evidence type="ECO:0000256" key="2">
    <source>
        <dbReference type="ARBA" id="ARBA00004362"/>
    </source>
</evidence>
<dbReference type="InterPro" id="IPR002937">
    <property type="entry name" value="Amino_oxidase"/>
</dbReference>
<dbReference type="Proteomes" id="UP001217089">
    <property type="component" value="Unassembled WGS sequence"/>
</dbReference>
<feature type="domain" description="Amine oxidase" evidence="10">
    <location>
        <begin position="8"/>
        <end position="403"/>
    </location>
</feature>